<accession>A0A1E1WP01</accession>
<organism evidence="1">
    <name type="scientific">Pectinophora gossypiella</name>
    <name type="common">Cotton pink bollworm</name>
    <name type="synonym">Depressaria gossypiella</name>
    <dbReference type="NCBI Taxonomy" id="13191"/>
    <lineage>
        <taxon>Eukaryota</taxon>
        <taxon>Metazoa</taxon>
        <taxon>Ecdysozoa</taxon>
        <taxon>Arthropoda</taxon>
        <taxon>Hexapoda</taxon>
        <taxon>Insecta</taxon>
        <taxon>Pterygota</taxon>
        <taxon>Neoptera</taxon>
        <taxon>Endopterygota</taxon>
        <taxon>Lepidoptera</taxon>
        <taxon>Glossata</taxon>
        <taxon>Ditrysia</taxon>
        <taxon>Gelechioidea</taxon>
        <taxon>Gelechiidae</taxon>
        <taxon>Apatetrinae</taxon>
        <taxon>Pectinophora</taxon>
    </lineage>
</organism>
<evidence type="ECO:0008006" key="2">
    <source>
        <dbReference type="Google" id="ProtNLM"/>
    </source>
</evidence>
<dbReference type="EMBL" id="GDQN01002330">
    <property type="protein sequence ID" value="JAT88724.1"/>
    <property type="molecule type" value="Transcribed_RNA"/>
</dbReference>
<reference evidence="1" key="1">
    <citation type="submission" date="2015-09" db="EMBL/GenBank/DDBJ databases">
        <title>De novo assembly of Pectinophora gossypiella (Pink Bollworm) gut transcriptome.</title>
        <authorList>
            <person name="Tassone E.E."/>
        </authorList>
    </citation>
    <scope>NUCLEOTIDE SEQUENCE</scope>
</reference>
<dbReference type="OrthoDB" id="1920326at2759"/>
<proteinExistence type="predicted"/>
<name>A0A1E1WP01_PECGO</name>
<gene>
    <name evidence="1" type="ORF">g.10592</name>
</gene>
<dbReference type="AlphaFoldDB" id="A0A1E1WP01"/>
<protein>
    <recommendedName>
        <fullName evidence="2">Exonuclease 3'-5' domain-containing protein 2</fullName>
    </recommendedName>
</protein>
<sequence>MKDHSSHDVVLLCVECHRTSNIRDQAVRERLAQLCGAPLAASQNHVKYTEDADCRKIRSAARALLQKSRKHVLPEERRRQLENILLQHYPEQDEVTEELLEEAANIQVVFDNPDYECHGQKVVEYYLQREGGLLQLEQLWREHFLTSMKPRYMPQLWSVKHNEERLRVRINEGRISEEDIKLIGLSRWL</sequence>
<evidence type="ECO:0000313" key="1">
    <source>
        <dbReference type="EMBL" id="JAT88724.1"/>
    </source>
</evidence>